<evidence type="ECO:0000256" key="1">
    <source>
        <dbReference type="SAM" id="Phobius"/>
    </source>
</evidence>
<dbReference type="PROSITE" id="PS51704">
    <property type="entry name" value="GP_PDE"/>
    <property type="match status" value="1"/>
</dbReference>
<protein>
    <submittedName>
        <fullName evidence="3">Glycerophosphodiesterase</fullName>
    </submittedName>
</protein>
<dbReference type="InterPro" id="IPR030395">
    <property type="entry name" value="GP_PDE_dom"/>
</dbReference>
<dbReference type="STRING" id="150033.RV14_GL001280"/>
<accession>A0A1L8WA82</accession>
<dbReference type="PANTHER" id="PTHR46211">
    <property type="entry name" value="GLYCEROPHOSPHORYL DIESTER PHOSPHODIESTERASE"/>
    <property type="match status" value="1"/>
</dbReference>
<dbReference type="EMBL" id="JXLB01000029">
    <property type="protein sequence ID" value="OJG77948.1"/>
    <property type="molecule type" value="Genomic_DNA"/>
</dbReference>
<organism evidence="3 4">
    <name type="scientific">Enterococcus ratti</name>
    <dbReference type="NCBI Taxonomy" id="150033"/>
    <lineage>
        <taxon>Bacteria</taxon>
        <taxon>Bacillati</taxon>
        <taxon>Bacillota</taxon>
        <taxon>Bacilli</taxon>
        <taxon>Lactobacillales</taxon>
        <taxon>Enterococcaceae</taxon>
        <taxon>Enterococcus</taxon>
    </lineage>
</organism>
<feature type="transmembrane region" description="Helical" evidence="1">
    <location>
        <begin position="326"/>
        <end position="343"/>
    </location>
</feature>
<dbReference type="Pfam" id="PF10110">
    <property type="entry name" value="GPDPase_memb"/>
    <property type="match status" value="1"/>
</dbReference>
<comment type="caution">
    <text evidence="3">The sequence shown here is derived from an EMBL/GenBank/DDBJ whole genome shotgun (WGS) entry which is preliminary data.</text>
</comment>
<dbReference type="InterPro" id="IPR017946">
    <property type="entry name" value="PLC-like_Pdiesterase_TIM-brl"/>
</dbReference>
<keyword evidence="1" id="KW-1133">Transmembrane helix</keyword>
<evidence type="ECO:0000313" key="4">
    <source>
        <dbReference type="Proteomes" id="UP000182152"/>
    </source>
</evidence>
<keyword evidence="1" id="KW-0812">Transmembrane</keyword>
<dbReference type="SUPFAM" id="SSF51695">
    <property type="entry name" value="PLC-like phosphodiesterases"/>
    <property type="match status" value="1"/>
</dbReference>
<keyword evidence="1" id="KW-0472">Membrane</keyword>
<dbReference type="GO" id="GO:0006629">
    <property type="term" value="P:lipid metabolic process"/>
    <property type="evidence" value="ECO:0007669"/>
    <property type="project" value="InterPro"/>
</dbReference>
<dbReference type="Pfam" id="PF03009">
    <property type="entry name" value="GDPD"/>
    <property type="match status" value="1"/>
</dbReference>
<proteinExistence type="predicted"/>
<feature type="domain" description="GP-PDE" evidence="2">
    <location>
        <begin position="354"/>
        <end position="584"/>
    </location>
</feature>
<dbReference type="AlphaFoldDB" id="A0A1L8WA82"/>
<feature type="transmembrane region" description="Helical" evidence="1">
    <location>
        <begin position="262"/>
        <end position="294"/>
    </location>
</feature>
<feature type="transmembrane region" description="Helical" evidence="1">
    <location>
        <begin position="131"/>
        <end position="151"/>
    </location>
</feature>
<keyword evidence="4" id="KW-1185">Reference proteome</keyword>
<gene>
    <name evidence="3" type="ORF">RV14_GL001280</name>
</gene>
<name>A0A1L8WA82_9ENTE</name>
<feature type="transmembrane region" description="Helical" evidence="1">
    <location>
        <begin position="27"/>
        <end position="46"/>
    </location>
</feature>
<evidence type="ECO:0000259" key="2">
    <source>
        <dbReference type="PROSITE" id="PS51704"/>
    </source>
</evidence>
<dbReference type="InterPro" id="IPR018476">
    <property type="entry name" value="GlyceroP-diester-Pdiesterase_M"/>
</dbReference>
<dbReference type="Proteomes" id="UP000182152">
    <property type="component" value="Unassembled WGS sequence"/>
</dbReference>
<feature type="transmembrane region" description="Helical" evidence="1">
    <location>
        <begin position="223"/>
        <end position="250"/>
    </location>
</feature>
<feature type="transmembrane region" description="Helical" evidence="1">
    <location>
        <begin position="78"/>
        <end position="106"/>
    </location>
</feature>
<dbReference type="GO" id="GO:0008081">
    <property type="term" value="F:phosphoric diester hydrolase activity"/>
    <property type="evidence" value="ECO:0007669"/>
    <property type="project" value="InterPro"/>
</dbReference>
<dbReference type="PANTHER" id="PTHR46211:SF8">
    <property type="entry name" value="PHOSPHODIESTERASE"/>
    <property type="match status" value="1"/>
</dbReference>
<feature type="transmembrane region" description="Helical" evidence="1">
    <location>
        <begin position="171"/>
        <end position="196"/>
    </location>
</feature>
<reference evidence="3 4" key="1">
    <citation type="submission" date="2014-12" db="EMBL/GenBank/DDBJ databases">
        <title>Draft genome sequences of 29 type strains of Enterococci.</title>
        <authorList>
            <person name="Zhong Z."/>
            <person name="Sun Z."/>
            <person name="Liu W."/>
            <person name="Zhang W."/>
            <person name="Zhang H."/>
        </authorList>
    </citation>
    <scope>NUCLEOTIDE SEQUENCE [LARGE SCALE GENOMIC DNA]</scope>
    <source>
        <strain evidence="3 4">DSM 15687</strain>
    </source>
</reference>
<evidence type="ECO:0000313" key="3">
    <source>
        <dbReference type="EMBL" id="OJG77948.1"/>
    </source>
</evidence>
<sequence>MVGDEMLVYLKRSLGNAWDFLKGTQAYFRDVLIMHGFILFICLPVLKSTTRFILRRGAIDYLSSENISTVISKHPNVFLSLMAVLLMILLLVYFEFTFLLISVYFIKKQKPISLKQLLQATIRQLKKIRPLTFLFFLAYFLLILPISGLNFNSDLLSKIKIPAFIMDFIFANRWIVVSSFIFLYAFLAYIGIRLIFALPEMILRDRPFKQAVRESWYLTKTRFFSILGQFIIIGGSILLISFIGYMFVIISQAFVERLFPDYSLISAVFAMTILQCILLFNVVMSTVGIFYIIIDFMDDEGFLPDFPNWFRLEPPNQRFSSLKKNGFILCAVFFGIGVCLYNLDYLTSASQMKPITISHRGVSARNSVQNTLAALEKTSRTYHPDYVEMDVQETKDGQFVVMHDFNLKQLTGVNKTPQDLSLKELETLTITENGAKEPIVSLDSYLKKAKELRQKLLIEIKNSKKDSRDIVERFVKKYEQTILSNHHMLQSLTYQTVVDLKKANPKFYVGYILPFNIVGPPVIPADFLAMEYSTINRNFIDSAHQDGKKVYVWTVNHSDDISRMIFYGVDGIITDEMRVLNAEIKEIDGEITYSDKLLNFVLGVG</sequence>
<dbReference type="CDD" id="cd08579">
    <property type="entry name" value="GDPD_memb_like"/>
    <property type="match status" value="1"/>
</dbReference>
<dbReference type="Gene3D" id="3.20.20.190">
    <property type="entry name" value="Phosphatidylinositol (PI) phosphodiesterase"/>
    <property type="match status" value="1"/>
</dbReference>